<evidence type="ECO:0000313" key="2">
    <source>
        <dbReference type="EMBL" id="MBL7558882.1"/>
    </source>
</evidence>
<organism evidence="2 3">
    <name type="scientific">Olleya sediminilitoris</name>
    <dbReference type="NCBI Taxonomy" id="2795739"/>
    <lineage>
        <taxon>Bacteria</taxon>
        <taxon>Pseudomonadati</taxon>
        <taxon>Bacteroidota</taxon>
        <taxon>Flavobacteriia</taxon>
        <taxon>Flavobacteriales</taxon>
        <taxon>Flavobacteriaceae</taxon>
    </lineage>
</organism>
<feature type="chain" id="PRO_5046193291" evidence="1">
    <location>
        <begin position="19"/>
        <end position="332"/>
    </location>
</feature>
<dbReference type="Pfam" id="PF11751">
    <property type="entry name" value="PorP_SprF"/>
    <property type="match status" value="1"/>
</dbReference>
<keyword evidence="1" id="KW-0732">Signal</keyword>
<proteinExistence type="predicted"/>
<dbReference type="EMBL" id="JAEMEF010000002">
    <property type="protein sequence ID" value="MBL7558882.1"/>
    <property type="molecule type" value="Genomic_DNA"/>
</dbReference>
<dbReference type="Proteomes" id="UP000605013">
    <property type="component" value="Unassembled WGS sequence"/>
</dbReference>
<accession>A0ABS1WIE2</accession>
<feature type="signal peptide" evidence="1">
    <location>
        <begin position="1"/>
        <end position="18"/>
    </location>
</feature>
<sequence length="332" mass="37843">MKKLALYIVVLFTSFSFAQELNLPVFTQYLADNDFVISPTYAGIGDNVRIRANGLTQWVGIKNAPDNQALYADFRIGNQTGVGLSLYNDKNGNTRQKGAKFSFAYHITLSDYSQQYLSFGLSYNLNSFRVDIENFEGNDEMPIVDPSITDDRSINNSNFDVGILYRYKLFYASLNANNILDKDIDNFTGIEPSKLLNFQAYTGYIFQTSKNTELEPSIFYQRYNNDGRSSTDVNLKYRKFNRSGDYYWAGASYRFLNDQPFRPLNLGPMAGIMKNGFYFAYSYQITMNDLSSFNSGTHAITIGIDFLQGLTGCRCTQGTSWRRYREAGLNKK</sequence>
<evidence type="ECO:0000313" key="3">
    <source>
        <dbReference type="Proteomes" id="UP000605013"/>
    </source>
</evidence>
<dbReference type="InterPro" id="IPR019861">
    <property type="entry name" value="PorP/SprF_Bacteroidetes"/>
</dbReference>
<name>A0ABS1WIE2_9FLAO</name>
<comment type="caution">
    <text evidence="2">The sequence shown here is derived from an EMBL/GenBank/DDBJ whole genome shotgun (WGS) entry which is preliminary data.</text>
</comment>
<keyword evidence="3" id="KW-1185">Reference proteome</keyword>
<reference evidence="2 3" key="1">
    <citation type="submission" date="2020-12" db="EMBL/GenBank/DDBJ databases">
        <title>Olleya sediminilitoris sp. nov., isolated from a tidal flat.</title>
        <authorList>
            <person name="Park S."/>
            <person name="Yoon J.-H."/>
        </authorList>
    </citation>
    <scope>NUCLEOTIDE SEQUENCE [LARGE SCALE GENOMIC DNA]</scope>
    <source>
        <strain evidence="2 3">YSTF-M6</strain>
    </source>
</reference>
<protein>
    <submittedName>
        <fullName evidence="2">Type IX secretion system membrane protein PorP/SprF</fullName>
    </submittedName>
</protein>
<dbReference type="NCBIfam" id="TIGR03519">
    <property type="entry name" value="T9SS_PorP_fam"/>
    <property type="match status" value="1"/>
</dbReference>
<dbReference type="RefSeq" id="WP_202998904.1">
    <property type="nucleotide sequence ID" value="NZ_JAEMEF010000002.1"/>
</dbReference>
<evidence type="ECO:0000256" key="1">
    <source>
        <dbReference type="SAM" id="SignalP"/>
    </source>
</evidence>
<gene>
    <name evidence="2" type="ORF">JAO71_03615</name>
</gene>